<proteinExistence type="inferred from homology"/>
<sequence length="491" mass="50552">MASNASDHDTADARNTALAGDVDALAALLTPVLEALAAGARARGGPAPTGRPTELDASWRAAFTGPDDRSRSAPGAGIGAAAALSELVRTFAAGSVDPADPRCAAHLHCPPLAVAVAADAAASALNPSLDSWDQAPIGTSLEPAVVAELADLVGYPSTAGGVVTTGGSESNLLGLLLAREHARPGAVRHGLPAGRYRVFGSEVTHFSVHRAAGLLGFGEDAVTPVRTGRDHRMDPDALDDALSRTEHTPIAVVATAGTTDLGAIDPLPEIAEVARKHQVWLHVDAAYGGGALFSENLAPKLAGLRAADSVGLDLHKLGWQPVAAGVFLTRSATDLAALARRAEYLNPADDEDAGYTSLLGRSLRTTRRPDALKIAVTLRALGRAGLGELVDRCAALAEHAATSIGRQPALELYQPPNLTTVVFRFDGSDEVNARLRRALLAAGAAVVGRTEIDGRVWLKLTLLNPHATNADVDALLAAVVSAGTEELEAAR</sequence>
<organism evidence="7 8">
    <name type="scientific">Cryptosporangium japonicum</name>
    <dbReference type="NCBI Taxonomy" id="80872"/>
    <lineage>
        <taxon>Bacteria</taxon>
        <taxon>Bacillati</taxon>
        <taxon>Actinomycetota</taxon>
        <taxon>Actinomycetes</taxon>
        <taxon>Cryptosporangiales</taxon>
        <taxon>Cryptosporangiaceae</taxon>
        <taxon>Cryptosporangium</taxon>
    </lineage>
</organism>
<dbReference type="InterPro" id="IPR015422">
    <property type="entry name" value="PyrdxlP-dep_Trfase_small"/>
</dbReference>
<comment type="caution">
    <text evidence="7">The sequence shown here is derived from an EMBL/GenBank/DDBJ whole genome shotgun (WGS) entry which is preliminary data.</text>
</comment>
<comment type="cofactor">
    <cofactor evidence="1 6">
        <name>pyridoxal 5'-phosphate</name>
        <dbReference type="ChEBI" id="CHEBI:597326"/>
    </cofactor>
</comment>
<dbReference type="InterPro" id="IPR015421">
    <property type="entry name" value="PyrdxlP-dep_Trfase_major"/>
</dbReference>
<evidence type="ECO:0000256" key="1">
    <source>
        <dbReference type="ARBA" id="ARBA00001933"/>
    </source>
</evidence>
<protein>
    <submittedName>
        <fullName evidence="7">Aminotransferase class V-fold PLP-dependent enzyme</fullName>
    </submittedName>
</protein>
<dbReference type="InterPro" id="IPR015424">
    <property type="entry name" value="PyrdxlP-dep_Trfase"/>
</dbReference>
<keyword evidence="4 6" id="KW-0663">Pyridoxal phosphate</keyword>
<evidence type="ECO:0000256" key="2">
    <source>
        <dbReference type="ARBA" id="ARBA00009533"/>
    </source>
</evidence>
<dbReference type="EMBL" id="BAAAGX010000043">
    <property type="protein sequence ID" value="GAA0280766.1"/>
    <property type="molecule type" value="Genomic_DNA"/>
</dbReference>
<dbReference type="InterPro" id="IPR002129">
    <property type="entry name" value="PyrdxlP-dep_de-COase"/>
</dbReference>
<dbReference type="SUPFAM" id="SSF53383">
    <property type="entry name" value="PLP-dependent transferases"/>
    <property type="match status" value="1"/>
</dbReference>
<dbReference type="PANTHER" id="PTHR45677:SF8">
    <property type="entry name" value="CYSTEINE SULFINIC ACID DECARBOXYLASE"/>
    <property type="match status" value="1"/>
</dbReference>
<keyword evidence="5 6" id="KW-0456">Lyase</keyword>
<keyword evidence="7" id="KW-0808">Transferase</keyword>
<evidence type="ECO:0000256" key="6">
    <source>
        <dbReference type="RuleBase" id="RU000382"/>
    </source>
</evidence>
<gene>
    <name evidence="7" type="ORF">GCM10009539_80850</name>
</gene>
<dbReference type="Proteomes" id="UP001500967">
    <property type="component" value="Unassembled WGS sequence"/>
</dbReference>
<dbReference type="PROSITE" id="PS00392">
    <property type="entry name" value="DDC_GAD_HDC_YDC"/>
    <property type="match status" value="1"/>
</dbReference>
<dbReference type="Gene3D" id="3.40.640.10">
    <property type="entry name" value="Type I PLP-dependent aspartate aminotransferase-like (Major domain)"/>
    <property type="match status" value="1"/>
</dbReference>
<reference evidence="7 8" key="1">
    <citation type="journal article" date="2019" name="Int. J. Syst. Evol. Microbiol.">
        <title>The Global Catalogue of Microorganisms (GCM) 10K type strain sequencing project: providing services to taxonomists for standard genome sequencing and annotation.</title>
        <authorList>
            <consortium name="The Broad Institute Genomics Platform"/>
            <consortium name="The Broad Institute Genome Sequencing Center for Infectious Disease"/>
            <person name="Wu L."/>
            <person name="Ma J."/>
        </authorList>
    </citation>
    <scope>NUCLEOTIDE SEQUENCE [LARGE SCALE GENOMIC DNA]</scope>
    <source>
        <strain evidence="7 8">JCM 10425</strain>
    </source>
</reference>
<dbReference type="GO" id="GO:0008483">
    <property type="term" value="F:transaminase activity"/>
    <property type="evidence" value="ECO:0007669"/>
    <property type="project" value="UniProtKB-KW"/>
</dbReference>
<keyword evidence="8" id="KW-1185">Reference proteome</keyword>
<dbReference type="Gene3D" id="3.90.1150.170">
    <property type="match status" value="1"/>
</dbReference>
<evidence type="ECO:0000313" key="8">
    <source>
        <dbReference type="Proteomes" id="UP001500967"/>
    </source>
</evidence>
<dbReference type="RefSeq" id="WP_344654259.1">
    <property type="nucleotide sequence ID" value="NZ_BAAAGX010000043.1"/>
</dbReference>
<evidence type="ECO:0000313" key="7">
    <source>
        <dbReference type="EMBL" id="GAA0280766.1"/>
    </source>
</evidence>
<evidence type="ECO:0000256" key="4">
    <source>
        <dbReference type="ARBA" id="ARBA00022898"/>
    </source>
</evidence>
<dbReference type="PANTHER" id="PTHR45677">
    <property type="entry name" value="GLUTAMATE DECARBOXYLASE-RELATED"/>
    <property type="match status" value="1"/>
</dbReference>
<dbReference type="Pfam" id="PF00282">
    <property type="entry name" value="Pyridoxal_deC"/>
    <property type="match status" value="1"/>
</dbReference>
<evidence type="ECO:0000256" key="3">
    <source>
        <dbReference type="ARBA" id="ARBA00022793"/>
    </source>
</evidence>
<dbReference type="InterPro" id="IPR021115">
    <property type="entry name" value="Pyridoxal-P_BS"/>
</dbReference>
<dbReference type="Gene3D" id="3.90.1150.10">
    <property type="entry name" value="Aspartate Aminotransferase, domain 1"/>
    <property type="match status" value="1"/>
</dbReference>
<keyword evidence="7" id="KW-0032">Aminotransferase</keyword>
<comment type="similarity">
    <text evidence="2 6">Belongs to the group II decarboxylase family.</text>
</comment>
<accession>A0ABN0V8T7</accession>
<name>A0ABN0V8T7_9ACTN</name>
<keyword evidence="3" id="KW-0210">Decarboxylase</keyword>
<evidence type="ECO:0000256" key="5">
    <source>
        <dbReference type="ARBA" id="ARBA00023239"/>
    </source>
</evidence>